<evidence type="ECO:0000313" key="2">
    <source>
        <dbReference type="Proteomes" id="UP000692954"/>
    </source>
</evidence>
<name>A0A8S1QHL9_9CILI</name>
<evidence type="ECO:0000313" key="1">
    <source>
        <dbReference type="EMBL" id="CAD8114856.1"/>
    </source>
</evidence>
<proteinExistence type="predicted"/>
<reference evidence="1" key="1">
    <citation type="submission" date="2021-01" db="EMBL/GenBank/DDBJ databases">
        <authorList>
            <consortium name="Genoscope - CEA"/>
            <person name="William W."/>
        </authorList>
    </citation>
    <scope>NUCLEOTIDE SEQUENCE</scope>
</reference>
<accession>A0A8S1QHL9</accession>
<dbReference type="OrthoDB" id="288431at2759"/>
<sequence length="157" mass="18704">MNQEIQLFICKIVLISNLKCPNNYNMIEYIIGDQQIQLKQHQTKNMSNDTQISRLPEYQIRKENQNQQLLDFNQSQSESLQQNYGFEYIDYKIEDQLIEPSFQSELLNCISSTENCDDSQQEYQFDQFNTLVETNFLINLKFMLKHPLNYKISITPL</sequence>
<comment type="caution">
    <text evidence="1">The sequence shown here is derived from an EMBL/GenBank/DDBJ whole genome shotgun (WGS) entry which is preliminary data.</text>
</comment>
<keyword evidence="2" id="KW-1185">Reference proteome</keyword>
<organism evidence="1 2">
    <name type="scientific">Paramecium sonneborni</name>
    <dbReference type="NCBI Taxonomy" id="65129"/>
    <lineage>
        <taxon>Eukaryota</taxon>
        <taxon>Sar</taxon>
        <taxon>Alveolata</taxon>
        <taxon>Ciliophora</taxon>
        <taxon>Intramacronucleata</taxon>
        <taxon>Oligohymenophorea</taxon>
        <taxon>Peniculida</taxon>
        <taxon>Parameciidae</taxon>
        <taxon>Paramecium</taxon>
    </lineage>
</organism>
<dbReference type="EMBL" id="CAJJDN010000107">
    <property type="protein sequence ID" value="CAD8114856.1"/>
    <property type="molecule type" value="Genomic_DNA"/>
</dbReference>
<dbReference type="AlphaFoldDB" id="A0A8S1QHL9"/>
<dbReference type="Proteomes" id="UP000692954">
    <property type="component" value="Unassembled WGS sequence"/>
</dbReference>
<protein>
    <submittedName>
        <fullName evidence="1">Uncharacterized protein</fullName>
    </submittedName>
</protein>
<gene>
    <name evidence="1" type="ORF">PSON_ATCC_30995.1.T1070004</name>
</gene>